<comment type="caution">
    <text evidence="1">The sequence shown here is derived from an EMBL/GenBank/DDBJ whole genome shotgun (WGS) entry which is preliminary data.</text>
</comment>
<dbReference type="Proteomes" id="UP001558713">
    <property type="component" value="Unassembled WGS sequence"/>
</dbReference>
<evidence type="ECO:0000313" key="1">
    <source>
        <dbReference type="EMBL" id="KAL1189547.1"/>
    </source>
</evidence>
<proteinExistence type="predicted"/>
<gene>
    <name evidence="1" type="ORF">V5N11_035259</name>
</gene>
<keyword evidence="2" id="KW-1185">Reference proteome</keyword>
<sequence length="109" mass="12613">MEMITNQLVIDQTREKHHIAEWVKSMLIRGDIINIMDPKLQGMHDNGSTWKAIELAMICVNPFSLERPDMSHVVHELKECLILEKKRIGDISITRSFNMNYSFSSDVTP</sequence>
<dbReference type="Gene3D" id="1.10.510.10">
    <property type="entry name" value="Transferase(Phosphotransferase) domain 1"/>
    <property type="match status" value="1"/>
</dbReference>
<dbReference type="AlphaFoldDB" id="A0ABD0Z4D0"/>
<accession>A0ABD0Z4D0</accession>
<reference evidence="1 2" key="1">
    <citation type="submission" date="2024-04" db="EMBL/GenBank/DDBJ databases">
        <title>Genome assembly C_amara_ONT_v2.</title>
        <authorList>
            <person name="Yant L."/>
            <person name="Moore C."/>
            <person name="Slenker M."/>
        </authorList>
    </citation>
    <scope>NUCLEOTIDE SEQUENCE [LARGE SCALE GENOMIC DNA]</scope>
    <source>
        <tissue evidence="1">Leaf</tissue>
    </source>
</reference>
<name>A0ABD0Z4D0_CARAN</name>
<organism evidence="1 2">
    <name type="scientific">Cardamine amara subsp. amara</name>
    <dbReference type="NCBI Taxonomy" id="228776"/>
    <lineage>
        <taxon>Eukaryota</taxon>
        <taxon>Viridiplantae</taxon>
        <taxon>Streptophyta</taxon>
        <taxon>Embryophyta</taxon>
        <taxon>Tracheophyta</taxon>
        <taxon>Spermatophyta</taxon>
        <taxon>Magnoliopsida</taxon>
        <taxon>eudicotyledons</taxon>
        <taxon>Gunneridae</taxon>
        <taxon>Pentapetalae</taxon>
        <taxon>rosids</taxon>
        <taxon>malvids</taxon>
        <taxon>Brassicales</taxon>
        <taxon>Brassicaceae</taxon>
        <taxon>Cardamineae</taxon>
        <taxon>Cardamine</taxon>
    </lineage>
</organism>
<protein>
    <submittedName>
        <fullName evidence="1">LRR receptor-like serine/threonine-protein kinase</fullName>
    </submittedName>
</protein>
<dbReference type="PANTHER" id="PTHR45631:SF58">
    <property type="entry name" value="PROTEIN KINASE DOMAIN-CONTAINING PROTEIN"/>
    <property type="match status" value="1"/>
</dbReference>
<dbReference type="PANTHER" id="PTHR45631">
    <property type="entry name" value="OS07G0107800 PROTEIN-RELATED"/>
    <property type="match status" value="1"/>
</dbReference>
<evidence type="ECO:0000313" key="2">
    <source>
        <dbReference type="Proteomes" id="UP001558713"/>
    </source>
</evidence>
<dbReference type="EMBL" id="JBANAX010000893">
    <property type="protein sequence ID" value="KAL1189547.1"/>
    <property type="molecule type" value="Genomic_DNA"/>
</dbReference>